<dbReference type="SFLD" id="SFLDG01140">
    <property type="entry name" value="C2.B:_Phosphomannomutase_and_P"/>
    <property type="match status" value="1"/>
</dbReference>
<dbReference type="PANTHER" id="PTHR10000:SF8">
    <property type="entry name" value="HAD SUPERFAMILY HYDROLASE-LIKE, TYPE 3"/>
    <property type="match status" value="1"/>
</dbReference>
<proteinExistence type="predicted"/>
<dbReference type="KEGG" id="tso:IZ6_30750"/>
<dbReference type="Proteomes" id="UP000515317">
    <property type="component" value="Chromosome"/>
</dbReference>
<dbReference type="GO" id="GO:0016791">
    <property type="term" value="F:phosphatase activity"/>
    <property type="evidence" value="ECO:0007669"/>
    <property type="project" value="UniProtKB-ARBA"/>
</dbReference>
<keyword evidence="2" id="KW-1185">Reference proteome</keyword>
<dbReference type="GO" id="GO:0005829">
    <property type="term" value="C:cytosol"/>
    <property type="evidence" value="ECO:0007669"/>
    <property type="project" value="TreeGrafter"/>
</dbReference>
<dbReference type="EMBL" id="AP023361">
    <property type="protein sequence ID" value="BCJ92340.1"/>
    <property type="molecule type" value="Genomic_DNA"/>
</dbReference>
<organism evidence="1 2">
    <name type="scientific">Terrihabitans soli</name>
    <dbReference type="NCBI Taxonomy" id="708113"/>
    <lineage>
        <taxon>Bacteria</taxon>
        <taxon>Pseudomonadati</taxon>
        <taxon>Pseudomonadota</taxon>
        <taxon>Alphaproteobacteria</taxon>
        <taxon>Hyphomicrobiales</taxon>
        <taxon>Terrihabitans</taxon>
    </lineage>
</organism>
<protein>
    <submittedName>
        <fullName evidence="1">Haloacid dehalogenase</fullName>
    </submittedName>
</protein>
<dbReference type="NCBIfam" id="TIGR00099">
    <property type="entry name" value="Cof-subfamily"/>
    <property type="match status" value="1"/>
</dbReference>
<dbReference type="PRINTS" id="PR00119">
    <property type="entry name" value="CATATPASE"/>
</dbReference>
<sequence length="282" mass="29186">MLEGANRVPLIRLFISDVDGTLVRHDKSLTDATVAAFGRLRAAGIKSTLISARPPSGILHLAEALAIDGPLGAFNGGTLVRRDGTVSDVERLDPDLVAKLLAVMTRPGIDIWLFSGGLWYARTDDNPHTPREILSAGVKPTLRPIAEMPVRAVDKIVGVSDDAALLIEVEADAKAAAGGRATIARSQAYFLDVTAVKANKGDGVTALARVCGVPLDEVAVIGDQANDLPMFAKAGVSIAMGQAPDAVKAAADAVTASNDEDGVAVAIDRILGGGLERKGPGF</sequence>
<dbReference type="GO" id="GO:0000287">
    <property type="term" value="F:magnesium ion binding"/>
    <property type="evidence" value="ECO:0007669"/>
    <property type="project" value="TreeGrafter"/>
</dbReference>
<dbReference type="InterPro" id="IPR023214">
    <property type="entry name" value="HAD_sf"/>
</dbReference>
<dbReference type="PANTHER" id="PTHR10000">
    <property type="entry name" value="PHOSPHOSERINE PHOSPHATASE"/>
    <property type="match status" value="1"/>
</dbReference>
<dbReference type="Gene3D" id="3.30.1240.10">
    <property type="match status" value="1"/>
</dbReference>
<dbReference type="SFLD" id="SFLDS00003">
    <property type="entry name" value="Haloacid_Dehalogenase"/>
    <property type="match status" value="1"/>
</dbReference>
<dbReference type="Gene3D" id="3.40.50.1000">
    <property type="entry name" value="HAD superfamily/HAD-like"/>
    <property type="match status" value="1"/>
</dbReference>
<name>A0A6S6QZ24_9HYPH</name>
<dbReference type="SUPFAM" id="SSF56784">
    <property type="entry name" value="HAD-like"/>
    <property type="match status" value="1"/>
</dbReference>
<dbReference type="PROSITE" id="PS01229">
    <property type="entry name" value="COF_2"/>
    <property type="match status" value="1"/>
</dbReference>
<dbReference type="AlphaFoldDB" id="A0A6S6QZ24"/>
<dbReference type="InterPro" id="IPR036412">
    <property type="entry name" value="HAD-like_sf"/>
</dbReference>
<evidence type="ECO:0000313" key="2">
    <source>
        <dbReference type="Proteomes" id="UP000515317"/>
    </source>
</evidence>
<evidence type="ECO:0000313" key="1">
    <source>
        <dbReference type="EMBL" id="BCJ92340.1"/>
    </source>
</evidence>
<dbReference type="Pfam" id="PF08282">
    <property type="entry name" value="Hydrolase_3"/>
    <property type="match status" value="1"/>
</dbReference>
<dbReference type="InterPro" id="IPR006379">
    <property type="entry name" value="HAD-SF_hydro_IIB"/>
</dbReference>
<reference evidence="1 2" key="1">
    <citation type="submission" date="2020-08" db="EMBL/GenBank/DDBJ databases">
        <title>Genome sequence of Rhizobiales bacterium strain IZ6.</title>
        <authorList>
            <person name="Nakai R."/>
            <person name="Naganuma T."/>
        </authorList>
    </citation>
    <scope>NUCLEOTIDE SEQUENCE [LARGE SCALE GENOMIC DNA]</scope>
    <source>
        <strain evidence="1 2">IZ6</strain>
    </source>
</reference>
<gene>
    <name evidence="1" type="ORF">IZ6_30750</name>
</gene>
<dbReference type="InterPro" id="IPR000150">
    <property type="entry name" value="Cof"/>
</dbReference>
<accession>A0A6S6QZ24</accession>
<dbReference type="NCBIfam" id="TIGR01484">
    <property type="entry name" value="HAD-SF-IIB"/>
    <property type="match status" value="1"/>
</dbReference>